<comment type="caution">
    <text evidence="1">The sequence shown here is derived from an EMBL/GenBank/DDBJ whole genome shotgun (WGS) entry which is preliminary data.</text>
</comment>
<keyword evidence="2" id="KW-1185">Reference proteome</keyword>
<protein>
    <submittedName>
        <fullName evidence="1">Uncharacterized protein</fullName>
    </submittedName>
</protein>
<gene>
    <name evidence="1" type="ORF">Vadar_024408</name>
</gene>
<sequence length="103" mass="11407">MDDLPLQKIQIFGPTFSSLLQHFSSSLADIDGLLFDHVNPLPTTTLSEKHPTPSFASFLPLIATVTHFFYSHSSSSFYSSSISHLHLPSLCNLVFSTYSFPLS</sequence>
<dbReference type="Proteomes" id="UP000828048">
    <property type="component" value="Chromosome 6"/>
</dbReference>
<name>A0ACB7XCI4_9ERIC</name>
<proteinExistence type="predicted"/>
<dbReference type="EMBL" id="CM037156">
    <property type="protein sequence ID" value="KAH7838276.1"/>
    <property type="molecule type" value="Genomic_DNA"/>
</dbReference>
<evidence type="ECO:0000313" key="1">
    <source>
        <dbReference type="EMBL" id="KAH7838276.1"/>
    </source>
</evidence>
<reference evidence="1 2" key="1">
    <citation type="journal article" date="2021" name="Hortic Res">
        <title>High-quality reference genome and annotation aids understanding of berry development for evergreen blueberry (Vaccinium darrowii).</title>
        <authorList>
            <person name="Yu J."/>
            <person name="Hulse-Kemp A.M."/>
            <person name="Babiker E."/>
            <person name="Staton M."/>
        </authorList>
    </citation>
    <scope>NUCLEOTIDE SEQUENCE [LARGE SCALE GENOMIC DNA]</scope>
    <source>
        <strain evidence="2">cv. NJ 8807/NJ 8810</strain>
        <tissue evidence="1">Young leaf</tissue>
    </source>
</reference>
<accession>A0ACB7XCI4</accession>
<evidence type="ECO:0000313" key="2">
    <source>
        <dbReference type="Proteomes" id="UP000828048"/>
    </source>
</evidence>
<organism evidence="1 2">
    <name type="scientific">Vaccinium darrowii</name>
    <dbReference type="NCBI Taxonomy" id="229202"/>
    <lineage>
        <taxon>Eukaryota</taxon>
        <taxon>Viridiplantae</taxon>
        <taxon>Streptophyta</taxon>
        <taxon>Embryophyta</taxon>
        <taxon>Tracheophyta</taxon>
        <taxon>Spermatophyta</taxon>
        <taxon>Magnoliopsida</taxon>
        <taxon>eudicotyledons</taxon>
        <taxon>Gunneridae</taxon>
        <taxon>Pentapetalae</taxon>
        <taxon>asterids</taxon>
        <taxon>Ericales</taxon>
        <taxon>Ericaceae</taxon>
        <taxon>Vaccinioideae</taxon>
        <taxon>Vaccinieae</taxon>
        <taxon>Vaccinium</taxon>
    </lineage>
</organism>